<dbReference type="AlphaFoldDB" id="A0A166BZ33"/>
<organism evidence="1 2">
    <name type="scientific">Athelia psychrophila</name>
    <dbReference type="NCBI Taxonomy" id="1759441"/>
    <lineage>
        <taxon>Eukaryota</taxon>
        <taxon>Fungi</taxon>
        <taxon>Dikarya</taxon>
        <taxon>Basidiomycota</taxon>
        <taxon>Agaricomycotina</taxon>
        <taxon>Agaricomycetes</taxon>
        <taxon>Agaricomycetidae</taxon>
        <taxon>Atheliales</taxon>
        <taxon>Atheliaceae</taxon>
        <taxon>Athelia</taxon>
    </lineage>
</organism>
<reference evidence="1 2" key="1">
    <citation type="journal article" date="2016" name="Mol. Biol. Evol.">
        <title>Comparative Genomics of Early-Diverging Mushroom-Forming Fungi Provides Insights into the Origins of Lignocellulose Decay Capabilities.</title>
        <authorList>
            <person name="Nagy L.G."/>
            <person name="Riley R."/>
            <person name="Tritt A."/>
            <person name="Adam C."/>
            <person name="Daum C."/>
            <person name="Floudas D."/>
            <person name="Sun H."/>
            <person name="Yadav J.S."/>
            <person name="Pangilinan J."/>
            <person name="Larsson K.H."/>
            <person name="Matsuura K."/>
            <person name="Barry K."/>
            <person name="Labutti K."/>
            <person name="Kuo R."/>
            <person name="Ohm R.A."/>
            <person name="Bhattacharya S.S."/>
            <person name="Shirouzu T."/>
            <person name="Yoshinaga Y."/>
            <person name="Martin F.M."/>
            <person name="Grigoriev I.V."/>
            <person name="Hibbett D.S."/>
        </authorList>
    </citation>
    <scope>NUCLEOTIDE SEQUENCE [LARGE SCALE GENOMIC DNA]</scope>
    <source>
        <strain evidence="1 2">CBS 109695</strain>
    </source>
</reference>
<gene>
    <name evidence="1" type="ORF">FIBSPDRAFT_897629</name>
</gene>
<keyword evidence="2" id="KW-1185">Reference proteome</keyword>
<name>A0A166BZ33_9AGAM</name>
<protein>
    <submittedName>
        <fullName evidence="1">Uncharacterized protein</fullName>
    </submittedName>
</protein>
<accession>A0A166BZ33</accession>
<evidence type="ECO:0000313" key="1">
    <source>
        <dbReference type="EMBL" id="KZP13124.1"/>
    </source>
</evidence>
<dbReference type="EMBL" id="KV417637">
    <property type="protein sequence ID" value="KZP13124.1"/>
    <property type="molecule type" value="Genomic_DNA"/>
</dbReference>
<proteinExistence type="predicted"/>
<dbReference type="Proteomes" id="UP000076532">
    <property type="component" value="Unassembled WGS sequence"/>
</dbReference>
<sequence length="107" mass="11702">MPDSIMTSLGLASCSQGSYATLCCTPSVTCRKPTATRYPFHPIVQCIRPSFMRPEQGTDRQAGLDVCLVRNRGPSLHFICCIEHQVELELDYDELAHVAGSMLEAAG</sequence>
<evidence type="ECO:0000313" key="2">
    <source>
        <dbReference type="Proteomes" id="UP000076532"/>
    </source>
</evidence>